<name>A0A0B9A6K2_9SPHN</name>
<proteinExistence type="predicted"/>
<gene>
    <name evidence="1" type="ORF">NJ75_02871</name>
</gene>
<dbReference type="CDD" id="cd09021">
    <property type="entry name" value="Aldose_epim_Ec_YphB"/>
    <property type="match status" value="1"/>
</dbReference>
<dbReference type="InterPro" id="IPR014718">
    <property type="entry name" value="GH-type_carb-bd"/>
</dbReference>
<dbReference type="EMBL" id="JRVC01000014">
    <property type="protein sequence ID" value="KHS44945.1"/>
    <property type="molecule type" value="Genomic_DNA"/>
</dbReference>
<dbReference type="PATRIC" id="fig|48936.3.peg.2884"/>
<evidence type="ECO:0000313" key="1">
    <source>
        <dbReference type="EMBL" id="KHS44945.1"/>
    </source>
</evidence>
<dbReference type="GO" id="GO:0016853">
    <property type="term" value="F:isomerase activity"/>
    <property type="evidence" value="ECO:0007669"/>
    <property type="project" value="InterPro"/>
</dbReference>
<sequence>MDKYGLLTLATSNYEVTIAPQVGGSLRSLDWRGLPVFRKARTGHILDAACFPIVPFCNRIALGRFAADGVEHRLPSNFPDTWHPHALHGYGWVRPWQVMALDGASIRLVHDYDEGVWPWRYRAEQQVTVAADGVRIRMSVTNLSSSPMPAGLGFHPYFPGDDSAVYHGLHRGEWETSPDGLPQSLVDAGRAVDWWQGAPMTSRVVDTIQEGRKGKLTIQRPADGLLIEMEPSDGLPCTGVYVGRDADFFCVEPLSHPTDAINRAPEKMAMLAEGETLKASLLIRASRIRTQDD</sequence>
<keyword evidence="2" id="KW-1185">Reference proteome</keyword>
<protein>
    <submittedName>
        <fullName evidence="1">Putative epimerase</fullName>
    </submittedName>
</protein>
<dbReference type="Pfam" id="PF01263">
    <property type="entry name" value="Aldose_epim"/>
    <property type="match status" value="1"/>
</dbReference>
<dbReference type="STRING" id="48936.NJ75_02871"/>
<dbReference type="InterPro" id="IPR011013">
    <property type="entry name" value="Gal_mutarotase_sf_dom"/>
</dbReference>
<dbReference type="AlphaFoldDB" id="A0A0B9A6K2"/>
<dbReference type="RefSeq" id="WP_156135809.1">
    <property type="nucleotide sequence ID" value="NZ_JRVC01000014.1"/>
</dbReference>
<dbReference type="GO" id="GO:0005975">
    <property type="term" value="P:carbohydrate metabolic process"/>
    <property type="evidence" value="ECO:0007669"/>
    <property type="project" value="InterPro"/>
</dbReference>
<dbReference type="Gene3D" id="2.70.98.10">
    <property type="match status" value="1"/>
</dbReference>
<organism evidence="1 2">
    <name type="scientific">Novosphingobium subterraneum</name>
    <dbReference type="NCBI Taxonomy" id="48936"/>
    <lineage>
        <taxon>Bacteria</taxon>
        <taxon>Pseudomonadati</taxon>
        <taxon>Pseudomonadota</taxon>
        <taxon>Alphaproteobacteria</taxon>
        <taxon>Sphingomonadales</taxon>
        <taxon>Sphingomonadaceae</taxon>
        <taxon>Novosphingobium</taxon>
    </lineage>
</organism>
<accession>A0A0B9A6K2</accession>
<evidence type="ECO:0000313" key="2">
    <source>
        <dbReference type="Proteomes" id="UP000031338"/>
    </source>
</evidence>
<reference evidence="1 2" key="1">
    <citation type="submission" date="2014-10" db="EMBL/GenBank/DDBJ databases">
        <title>Draft genome sequence of Novosphingobium subterraneum DSM 12447.</title>
        <authorList>
            <person name="Gan H.M."/>
            <person name="Gan H.Y."/>
            <person name="Savka M.A."/>
        </authorList>
    </citation>
    <scope>NUCLEOTIDE SEQUENCE [LARGE SCALE GENOMIC DNA]</scope>
    <source>
        <strain evidence="1 2">DSM 12447</strain>
    </source>
</reference>
<dbReference type="GO" id="GO:0030246">
    <property type="term" value="F:carbohydrate binding"/>
    <property type="evidence" value="ECO:0007669"/>
    <property type="project" value="InterPro"/>
</dbReference>
<dbReference type="InterPro" id="IPR008183">
    <property type="entry name" value="Aldose_1/G6P_1-epimerase"/>
</dbReference>
<comment type="caution">
    <text evidence="1">The sequence shown here is derived from an EMBL/GenBank/DDBJ whole genome shotgun (WGS) entry which is preliminary data.</text>
</comment>
<dbReference type="Proteomes" id="UP000031338">
    <property type="component" value="Unassembled WGS sequence"/>
</dbReference>
<dbReference type="SUPFAM" id="SSF74650">
    <property type="entry name" value="Galactose mutarotase-like"/>
    <property type="match status" value="1"/>
</dbReference>